<keyword evidence="2" id="KW-1185">Reference proteome</keyword>
<reference evidence="1 2" key="1">
    <citation type="submission" date="2020-06" db="EMBL/GenBank/DDBJ databases">
        <authorList>
            <person name="Li R."/>
            <person name="Bekaert M."/>
        </authorList>
    </citation>
    <scope>NUCLEOTIDE SEQUENCE [LARGE SCALE GENOMIC DNA]</scope>
    <source>
        <strain evidence="2">wild</strain>
    </source>
</reference>
<dbReference type="EMBL" id="CACVKT020007772">
    <property type="protein sequence ID" value="CAC5410487.1"/>
    <property type="molecule type" value="Genomic_DNA"/>
</dbReference>
<dbReference type="AlphaFoldDB" id="A0A6J8DS06"/>
<proteinExistence type="predicted"/>
<dbReference type="Proteomes" id="UP000507470">
    <property type="component" value="Unassembled WGS sequence"/>
</dbReference>
<accession>A0A6J8DS06</accession>
<organism evidence="1 2">
    <name type="scientific">Mytilus coruscus</name>
    <name type="common">Sea mussel</name>
    <dbReference type="NCBI Taxonomy" id="42192"/>
    <lineage>
        <taxon>Eukaryota</taxon>
        <taxon>Metazoa</taxon>
        <taxon>Spiralia</taxon>
        <taxon>Lophotrochozoa</taxon>
        <taxon>Mollusca</taxon>
        <taxon>Bivalvia</taxon>
        <taxon>Autobranchia</taxon>
        <taxon>Pteriomorphia</taxon>
        <taxon>Mytilida</taxon>
        <taxon>Mytiloidea</taxon>
        <taxon>Mytilidae</taxon>
        <taxon>Mytilinae</taxon>
        <taxon>Mytilus</taxon>
    </lineage>
</organism>
<protein>
    <submittedName>
        <fullName evidence="1">Uncharacterized protein</fullName>
    </submittedName>
</protein>
<sequence length="152" mass="17290">MSERGFISVSWNFHENDHGKGAPDGIGGALTRAANRHVLQGKDILDTASFIKSFNGKDSNIALVEVSRKEVEKNSKILSNLNLKTVSGTLKMHQLFITAFGEIEYRDISCFCRKDSEHSGHELKCFKFHVLYTELRKQRKGKICRAIYREKD</sequence>
<dbReference type="PANTHER" id="PTHR46601:SF2">
    <property type="entry name" value="UBIQUITIN-LIKE PROTEASE FAMILY PROFILE DOMAIN-CONTAINING PROTEIN"/>
    <property type="match status" value="1"/>
</dbReference>
<name>A0A6J8DS06_MYTCO</name>
<evidence type="ECO:0000313" key="1">
    <source>
        <dbReference type="EMBL" id="CAC5410487.1"/>
    </source>
</evidence>
<dbReference type="OrthoDB" id="6069426at2759"/>
<evidence type="ECO:0000313" key="2">
    <source>
        <dbReference type="Proteomes" id="UP000507470"/>
    </source>
</evidence>
<gene>
    <name evidence="1" type="ORF">MCOR_43670</name>
</gene>
<dbReference type="PANTHER" id="PTHR46601">
    <property type="entry name" value="ULP_PROTEASE DOMAIN-CONTAINING PROTEIN"/>
    <property type="match status" value="1"/>
</dbReference>